<accession>A0A9W6YLC3</accession>
<evidence type="ECO:0000313" key="2">
    <source>
        <dbReference type="EMBL" id="GMG19430.1"/>
    </source>
</evidence>
<feature type="compositionally biased region" description="Low complexity" evidence="1">
    <location>
        <begin position="634"/>
        <end position="644"/>
    </location>
</feature>
<feature type="region of interest" description="Disordered" evidence="1">
    <location>
        <begin position="221"/>
        <end position="244"/>
    </location>
</feature>
<feature type="compositionally biased region" description="Low complexity" evidence="1">
    <location>
        <begin position="112"/>
        <end position="127"/>
    </location>
</feature>
<evidence type="ECO:0000313" key="3">
    <source>
        <dbReference type="Proteomes" id="UP001165063"/>
    </source>
</evidence>
<dbReference type="OrthoDB" id="2290221at2759"/>
<dbReference type="EMBL" id="BSXU01000128">
    <property type="protein sequence ID" value="GMG19430.1"/>
    <property type="molecule type" value="Genomic_DNA"/>
</dbReference>
<gene>
    <name evidence="2" type="ORF">Amon01_000046700</name>
</gene>
<reference evidence="2" key="1">
    <citation type="submission" date="2023-04" db="EMBL/GenBank/DDBJ databases">
        <title>Ambrosiozyma monospora NBRC 1965.</title>
        <authorList>
            <person name="Ichikawa N."/>
            <person name="Sato H."/>
            <person name="Tonouchi N."/>
        </authorList>
    </citation>
    <scope>NUCLEOTIDE SEQUENCE</scope>
    <source>
        <strain evidence="2">NBRC 1965</strain>
    </source>
</reference>
<keyword evidence="3" id="KW-1185">Reference proteome</keyword>
<comment type="caution">
    <text evidence="2">The sequence shown here is derived from an EMBL/GenBank/DDBJ whole genome shotgun (WGS) entry which is preliminary data.</text>
</comment>
<evidence type="ECO:0000256" key="1">
    <source>
        <dbReference type="SAM" id="MobiDB-lite"/>
    </source>
</evidence>
<feature type="region of interest" description="Disordered" evidence="1">
    <location>
        <begin position="92"/>
        <end position="127"/>
    </location>
</feature>
<sequence>MSEMDRSTSSFSKPPGFTFLSNNSSDSLDSNGNKSSNKIQRKLTNLMFHSNSRTSSEQIRRTSEDEPRTNSILSDVFTNVSNVGFSNVRTSMDSSLPDRSNLSSNTSIGGNSVSTSHTLRTRSSTNTLGKIGKDMKFTRLMGLGIDKKKKGDIGSVPPSPDLQSMHLGNYDRHNSSSFGTFAAKLKKPDNLSIQASVLPSKDVRSPLYSVSKEIERIANFNTSQQLERNGGSGLGPPSKSKYKHHFLRPKKDSLKSSSYSNSNVGGQALYSFHPSNTNASLSTDDIQRELNILDFSDPISDKEMVPDDAWMTLCSLISPLFKCERLKTPIEEINRLTYIYLKLRKSQAISTQSQMIESLQSPMVGSFNTAGLQSPTSWLTPLSAPNPTFVTSFVQSPTASVHTINSASTKATDEIQDYLKMGMSALMTYLQIDEQTRDVKLNSRVHNPFFKGTPKVAKAAKRPHGNSSASITPTAVPHYFEKCCYVLWVYFYNDVFFYLRGIFLPLEEESIENEMQLHQLSVASPPMTAATATTMQQQLNQSFPPIPSAADTTLTPQTMSSPYFAHALRHPNSTLSIGGGGGTGTGGVPGFGQSQFNVRDMILISYRDNVVIPLYEQNRQRESVEREYRRRENTTTTTISDNTRINEFSGDDEYPMYRTLLQCFTVLCGVQTNDTNQKIIETLMRQTKEKCQVMESISKL</sequence>
<dbReference type="AlphaFoldDB" id="A0A9W6YLC3"/>
<feature type="compositionally biased region" description="Basic and acidic residues" evidence="1">
    <location>
        <begin position="58"/>
        <end position="68"/>
    </location>
</feature>
<feature type="compositionally biased region" description="Polar residues" evidence="1">
    <location>
        <begin position="47"/>
        <end position="57"/>
    </location>
</feature>
<dbReference type="Pfam" id="PF08539">
    <property type="entry name" value="HbrB"/>
    <property type="match status" value="2"/>
</dbReference>
<feature type="compositionally biased region" description="Polar residues" evidence="1">
    <location>
        <begin position="92"/>
        <end position="111"/>
    </location>
</feature>
<organism evidence="2 3">
    <name type="scientific">Ambrosiozyma monospora</name>
    <name type="common">Yeast</name>
    <name type="synonym">Endomycopsis monosporus</name>
    <dbReference type="NCBI Taxonomy" id="43982"/>
    <lineage>
        <taxon>Eukaryota</taxon>
        <taxon>Fungi</taxon>
        <taxon>Dikarya</taxon>
        <taxon>Ascomycota</taxon>
        <taxon>Saccharomycotina</taxon>
        <taxon>Pichiomycetes</taxon>
        <taxon>Pichiales</taxon>
        <taxon>Pichiaceae</taxon>
        <taxon>Ambrosiozyma</taxon>
    </lineage>
</organism>
<feature type="compositionally biased region" description="Low complexity" evidence="1">
    <location>
        <begin position="20"/>
        <end position="38"/>
    </location>
</feature>
<name>A0A9W6YLC3_AMBMO</name>
<feature type="region of interest" description="Disordered" evidence="1">
    <location>
        <begin position="625"/>
        <end position="644"/>
    </location>
</feature>
<proteinExistence type="predicted"/>
<feature type="region of interest" description="Disordered" evidence="1">
    <location>
        <begin position="1"/>
        <end position="70"/>
    </location>
</feature>
<dbReference type="Proteomes" id="UP001165063">
    <property type="component" value="Unassembled WGS sequence"/>
</dbReference>
<protein>
    <submittedName>
        <fullName evidence="2">Unnamed protein product</fullName>
    </submittedName>
</protein>
<dbReference type="InterPro" id="IPR013745">
    <property type="entry name" value="Bit61/PRR5"/>
</dbReference>